<dbReference type="AlphaFoldDB" id="Q09DW5"/>
<comment type="caution">
    <text evidence="2">The sequence shown here is derived from an EMBL/GenBank/DDBJ whole genome shotgun (WGS) entry which is preliminary data.</text>
</comment>
<gene>
    <name evidence="2" type="ORF">STIAU_5560</name>
</gene>
<reference evidence="2 3" key="1">
    <citation type="submission" date="2006-04" db="EMBL/GenBank/DDBJ databases">
        <authorList>
            <person name="Nierman W.C."/>
        </authorList>
    </citation>
    <scope>NUCLEOTIDE SEQUENCE [LARGE SCALE GENOMIC DNA]</scope>
    <source>
        <strain evidence="2 3">DW4/3-1</strain>
    </source>
</reference>
<feature type="region of interest" description="Disordered" evidence="1">
    <location>
        <begin position="1"/>
        <end position="29"/>
    </location>
</feature>
<sequence length="44" mass="4607">MRSTAPELGARDDGYRPGAHHRGRAGAVQGARYRAELELSAGAA</sequence>
<evidence type="ECO:0000256" key="1">
    <source>
        <dbReference type="SAM" id="MobiDB-lite"/>
    </source>
</evidence>
<dbReference type="Proteomes" id="UP000032702">
    <property type="component" value="Unassembled WGS sequence"/>
</dbReference>
<name>Q09DW5_STIAD</name>
<evidence type="ECO:0000313" key="3">
    <source>
        <dbReference type="Proteomes" id="UP000032702"/>
    </source>
</evidence>
<organism evidence="2 3">
    <name type="scientific">Stigmatella aurantiaca (strain DW4/3-1)</name>
    <dbReference type="NCBI Taxonomy" id="378806"/>
    <lineage>
        <taxon>Bacteria</taxon>
        <taxon>Pseudomonadati</taxon>
        <taxon>Myxococcota</taxon>
        <taxon>Myxococcia</taxon>
        <taxon>Myxococcales</taxon>
        <taxon>Cystobacterineae</taxon>
        <taxon>Archangiaceae</taxon>
        <taxon>Stigmatella</taxon>
    </lineage>
</organism>
<dbReference type="RefSeq" id="WP_002609738.1">
    <property type="nucleotide sequence ID" value="NZ_AAMD01000002.1"/>
</dbReference>
<accession>Q09DW5</accession>
<evidence type="ECO:0000313" key="2">
    <source>
        <dbReference type="EMBL" id="EAU69972.1"/>
    </source>
</evidence>
<protein>
    <submittedName>
        <fullName evidence="2">Uncharacterized protein</fullName>
    </submittedName>
</protein>
<proteinExistence type="predicted"/>
<dbReference type="EMBL" id="AAMD01000002">
    <property type="protein sequence ID" value="EAU69972.1"/>
    <property type="molecule type" value="Genomic_DNA"/>
</dbReference>